<feature type="transmembrane region" description="Helical" evidence="1">
    <location>
        <begin position="86"/>
        <end position="105"/>
    </location>
</feature>
<accession>A0A4R3JQ78</accession>
<name>A0A4R3JQ78_9FIRM</name>
<dbReference type="InterPro" id="IPR021299">
    <property type="entry name" value="DUF2871"/>
</dbReference>
<dbReference type="EMBL" id="SLZV01000006">
    <property type="protein sequence ID" value="TCS68928.1"/>
    <property type="molecule type" value="Genomic_DNA"/>
</dbReference>
<dbReference type="Pfam" id="PF11070">
    <property type="entry name" value="DUF2871"/>
    <property type="match status" value="1"/>
</dbReference>
<dbReference type="AlphaFoldDB" id="A0A4R3JQ78"/>
<feature type="transmembrane region" description="Helical" evidence="1">
    <location>
        <begin position="125"/>
        <end position="142"/>
    </location>
</feature>
<dbReference type="Proteomes" id="UP000294613">
    <property type="component" value="Unassembled WGS sequence"/>
</dbReference>
<evidence type="ECO:0000256" key="1">
    <source>
        <dbReference type="SAM" id="Phobius"/>
    </source>
</evidence>
<comment type="caution">
    <text evidence="3">The sequence shown here is derived from an EMBL/GenBank/DDBJ whole genome shotgun (WGS) entry which is preliminary data.</text>
</comment>
<keyword evidence="1" id="KW-0812">Transmembrane</keyword>
<evidence type="ECO:0000313" key="2">
    <source>
        <dbReference type="EMBL" id="GBU04344.1"/>
    </source>
</evidence>
<keyword evidence="1" id="KW-0472">Membrane</keyword>
<evidence type="ECO:0000313" key="5">
    <source>
        <dbReference type="Proteomes" id="UP000702954"/>
    </source>
</evidence>
<feature type="transmembrane region" description="Helical" evidence="1">
    <location>
        <begin position="53"/>
        <end position="74"/>
    </location>
</feature>
<gene>
    <name evidence="3" type="ORF">EDD74_106133</name>
    <name evidence="2" type="ORF">FAEUMB_08850</name>
</gene>
<reference evidence="3 4" key="2">
    <citation type="submission" date="2019-03" db="EMBL/GenBank/DDBJ databases">
        <title>Genomic Encyclopedia of Type Strains, Phase IV (KMG-IV): sequencing the most valuable type-strain genomes for metagenomic binning, comparative biology and taxonomic classification.</title>
        <authorList>
            <person name="Goeker M."/>
        </authorList>
    </citation>
    <scope>NUCLEOTIDE SEQUENCE [LARGE SCALE GENOMIC DNA]</scope>
    <source>
        <strain evidence="3 4">DSM 103426</strain>
    </source>
</reference>
<dbReference type="EMBL" id="BHEO01000002">
    <property type="protein sequence ID" value="GBU04344.1"/>
    <property type="molecule type" value="Genomic_DNA"/>
</dbReference>
<evidence type="ECO:0000313" key="4">
    <source>
        <dbReference type="Proteomes" id="UP000294613"/>
    </source>
</evidence>
<dbReference type="RefSeq" id="WP_009262393.1">
    <property type="nucleotide sequence ID" value="NZ_BHEO01000002.1"/>
</dbReference>
<organism evidence="3 4">
    <name type="scientific">Faecalimonas umbilicata</name>
    <dbReference type="NCBI Taxonomy" id="1912855"/>
    <lineage>
        <taxon>Bacteria</taxon>
        <taxon>Bacillati</taxon>
        <taxon>Bacillota</taxon>
        <taxon>Clostridia</taxon>
        <taxon>Lachnospirales</taxon>
        <taxon>Lachnospiraceae</taxon>
        <taxon>Faecalimonas</taxon>
    </lineage>
</organism>
<sequence length="152" mass="16962">MSTEKHTHITTVKTLMTASIIYFFCSMAGGVFYREFTKLFDFTGKTTLGVIHGHLLVLGTFFFLLLAVLCKFTALGDQKLFQKFFLIYNIAFPLMAVTLLIRGIVQVTGYPMTRMLNGMLSGFAGLSHIFLAVALFLLLLAVKKELCNESAK</sequence>
<proteinExistence type="predicted"/>
<dbReference type="Proteomes" id="UP000702954">
    <property type="component" value="Unassembled WGS sequence"/>
</dbReference>
<keyword evidence="1" id="KW-1133">Transmembrane helix</keyword>
<protein>
    <submittedName>
        <fullName evidence="2">Membrane protein</fullName>
    </submittedName>
    <submittedName>
        <fullName evidence="3">Uncharacterized protein DUF2871</fullName>
    </submittedName>
</protein>
<evidence type="ECO:0000313" key="3">
    <source>
        <dbReference type="EMBL" id="TCS68928.1"/>
    </source>
</evidence>
<reference evidence="2 5" key="1">
    <citation type="journal article" date="2018" name="Int. J. Syst. Evol. Microbiol.">
        <title>Draft Genome Sequence of Faecalimonas umbilicata JCM 30896T, an Acetate-Producing Bacterium Isolated from Human Feces.</title>
        <authorList>
            <person name="Sakamoto M."/>
            <person name="Ikeyama N."/>
            <person name="Yuki M."/>
            <person name="Ohkuma M."/>
        </authorList>
    </citation>
    <scope>NUCLEOTIDE SEQUENCE [LARGE SCALE GENOMIC DNA]</scope>
    <source>
        <strain evidence="2 5">EGH7</strain>
    </source>
</reference>
<feature type="transmembrane region" description="Helical" evidence="1">
    <location>
        <begin position="12"/>
        <end position="33"/>
    </location>
</feature>
<keyword evidence="5" id="KW-1185">Reference proteome</keyword>